<dbReference type="EMBL" id="BMAT01013665">
    <property type="protein sequence ID" value="GFS17747.1"/>
    <property type="molecule type" value="Genomic_DNA"/>
</dbReference>
<evidence type="ECO:0000313" key="1">
    <source>
        <dbReference type="EMBL" id="GFS17747.1"/>
    </source>
</evidence>
<comment type="caution">
    <text evidence="1">The sequence shown here is derived from an EMBL/GenBank/DDBJ whole genome shotgun (WGS) entry which is preliminary data.</text>
</comment>
<name>A0AAV4J4N2_9GAST</name>
<reference evidence="1 2" key="1">
    <citation type="journal article" date="2021" name="Elife">
        <title>Chloroplast acquisition without the gene transfer in kleptoplastic sea slugs, Plakobranchus ocellatus.</title>
        <authorList>
            <person name="Maeda T."/>
            <person name="Takahashi S."/>
            <person name="Yoshida T."/>
            <person name="Shimamura S."/>
            <person name="Takaki Y."/>
            <person name="Nagai Y."/>
            <person name="Toyoda A."/>
            <person name="Suzuki Y."/>
            <person name="Arimoto A."/>
            <person name="Ishii H."/>
            <person name="Satoh N."/>
            <person name="Nishiyama T."/>
            <person name="Hasebe M."/>
            <person name="Maruyama T."/>
            <person name="Minagawa J."/>
            <person name="Obokata J."/>
            <person name="Shigenobu S."/>
        </authorList>
    </citation>
    <scope>NUCLEOTIDE SEQUENCE [LARGE SCALE GENOMIC DNA]</scope>
</reference>
<dbReference type="AlphaFoldDB" id="A0AAV4J4N2"/>
<sequence length="74" mass="7898">MESTLLTAGSTTVSVSVMPKTGDFQVCDNENILASGVVTSPQGVCLQTDQYLQKTSVLEDKRTSLDAMVRTTAQ</sequence>
<proteinExistence type="predicted"/>
<keyword evidence="2" id="KW-1185">Reference proteome</keyword>
<gene>
    <name evidence="1" type="ORF">ElyMa_006829900</name>
</gene>
<evidence type="ECO:0000313" key="2">
    <source>
        <dbReference type="Proteomes" id="UP000762676"/>
    </source>
</evidence>
<protein>
    <submittedName>
        <fullName evidence="1">Uncharacterized protein</fullName>
    </submittedName>
</protein>
<dbReference type="Proteomes" id="UP000762676">
    <property type="component" value="Unassembled WGS sequence"/>
</dbReference>
<organism evidence="1 2">
    <name type="scientific">Elysia marginata</name>
    <dbReference type="NCBI Taxonomy" id="1093978"/>
    <lineage>
        <taxon>Eukaryota</taxon>
        <taxon>Metazoa</taxon>
        <taxon>Spiralia</taxon>
        <taxon>Lophotrochozoa</taxon>
        <taxon>Mollusca</taxon>
        <taxon>Gastropoda</taxon>
        <taxon>Heterobranchia</taxon>
        <taxon>Euthyneura</taxon>
        <taxon>Panpulmonata</taxon>
        <taxon>Sacoglossa</taxon>
        <taxon>Placobranchoidea</taxon>
        <taxon>Plakobranchidae</taxon>
        <taxon>Elysia</taxon>
    </lineage>
</organism>
<accession>A0AAV4J4N2</accession>